<feature type="coiled-coil region" evidence="1">
    <location>
        <begin position="15"/>
        <end position="70"/>
    </location>
</feature>
<dbReference type="AlphaFoldDB" id="A0A8B7XT75"/>
<dbReference type="OrthoDB" id="9986859at2759"/>
<evidence type="ECO:0000256" key="1">
    <source>
        <dbReference type="SAM" id="Coils"/>
    </source>
</evidence>
<accession>A0A8B7XT75</accession>
<organism evidence="2 3">
    <name type="scientific">Acanthaster planci</name>
    <name type="common">Crown-of-thorns starfish</name>
    <dbReference type="NCBI Taxonomy" id="133434"/>
    <lineage>
        <taxon>Eukaryota</taxon>
        <taxon>Metazoa</taxon>
        <taxon>Echinodermata</taxon>
        <taxon>Eleutherozoa</taxon>
        <taxon>Asterozoa</taxon>
        <taxon>Asteroidea</taxon>
        <taxon>Valvatacea</taxon>
        <taxon>Valvatida</taxon>
        <taxon>Acanthasteridae</taxon>
        <taxon>Acanthaster</taxon>
    </lineage>
</organism>
<dbReference type="RefSeq" id="XP_022084063.1">
    <property type="nucleotide sequence ID" value="XM_022228371.1"/>
</dbReference>
<keyword evidence="1" id="KW-0175">Coiled coil</keyword>
<name>A0A8B7XT75_ACAPL</name>
<reference evidence="3" key="1">
    <citation type="submission" date="2025-08" db="UniProtKB">
        <authorList>
            <consortium name="RefSeq"/>
        </authorList>
    </citation>
    <scope>IDENTIFICATION</scope>
</reference>
<protein>
    <submittedName>
        <fullName evidence="3">Centrosomal protein of 290 kDa-like</fullName>
    </submittedName>
</protein>
<sequence>MKPAGHIHDGAQTPCKCEIKKRDQLAKDKKRLKKELQGLDEGFFDEIEDLKYALQQSAKLNKEYEKALRRTCKQFGVPYPMSSDDVRDDNLDSRLDFC</sequence>
<keyword evidence="2" id="KW-1185">Reference proteome</keyword>
<gene>
    <name evidence="3" type="primary">LOC110975682</name>
</gene>
<evidence type="ECO:0000313" key="3">
    <source>
        <dbReference type="RefSeq" id="XP_022084063.1"/>
    </source>
</evidence>
<dbReference type="GeneID" id="110975682"/>
<dbReference type="KEGG" id="aplc:110975682"/>
<dbReference type="Proteomes" id="UP000694845">
    <property type="component" value="Unplaced"/>
</dbReference>
<proteinExistence type="predicted"/>
<evidence type="ECO:0000313" key="2">
    <source>
        <dbReference type="Proteomes" id="UP000694845"/>
    </source>
</evidence>